<dbReference type="InterPro" id="IPR019734">
    <property type="entry name" value="TPR_rpt"/>
</dbReference>
<dbReference type="Pfam" id="PF13181">
    <property type="entry name" value="TPR_8"/>
    <property type="match status" value="2"/>
</dbReference>
<dbReference type="Gene3D" id="3.40.50.10070">
    <property type="entry name" value="TolB, N-terminal domain"/>
    <property type="match status" value="1"/>
</dbReference>
<feature type="domain" description="OmpR/PhoB-type" evidence="4">
    <location>
        <begin position="1"/>
        <end position="99"/>
    </location>
</feature>
<sequence>MEAFRVADCRVRPSEHVIEREGVPLQVEPRTMALLMLLVERAGEVVSRQEIEEQVWAGRVVGYDALTQTIAKLRRALGDDSHCPRYVLTVPKGGYQLIAPVTPDDRSVPGAEDVRTAPVRQLTWLRPPVGAIVVALVVLVGAIAAYVLRAPAKAPIDPARGRPSIAVLPFVNHSEGGARPHLAEGLTEDLNLSLTRVPELFVIANNSALAFRDRQLDVAAVRRQLGVRYAVVGSVQSSGSAIRVQAQLIDTESGNQLWAQRYDQPQGDLFSIQDQISDAIATRVLPQVQEAEKRRARHKPTENLDAYDLFQRARSEKHKLNAEGETKATELLRQAISLDPNFAEAHVLLGWAGGLLRVFTGGGPSFEESLASIHRGLELNSNLSIGYQALAQVLTFMKRNEEAAKAGLKAIEINSNDAENHIMFSRAASTAGWYRQAVESAQKAIELNPLYPKWYPFIYSRALYADGQDVQAAEVCIDGMARQAFIGTAVMCIAALERLGRHDEAMHMLQTFRTMAPQMDLKLVLESYGFRDEQLHQRFRRELSAAGLT</sequence>
<dbReference type="OrthoDB" id="1971692at2"/>
<dbReference type="STRING" id="34027.SAMN05421829_110116"/>
<dbReference type="SMART" id="SM00862">
    <property type="entry name" value="Trans_reg_C"/>
    <property type="match status" value="1"/>
</dbReference>
<dbReference type="GO" id="GO:0006355">
    <property type="term" value="P:regulation of DNA-templated transcription"/>
    <property type="evidence" value="ECO:0007669"/>
    <property type="project" value="InterPro"/>
</dbReference>
<evidence type="ECO:0000313" key="5">
    <source>
        <dbReference type="EMBL" id="SIR14952.1"/>
    </source>
</evidence>
<dbReference type="GO" id="GO:0003677">
    <property type="term" value="F:DNA binding"/>
    <property type="evidence" value="ECO:0007669"/>
    <property type="project" value="UniProtKB-UniRule"/>
</dbReference>
<dbReference type="CDD" id="cd00383">
    <property type="entry name" value="trans_reg_C"/>
    <property type="match status" value="1"/>
</dbReference>
<protein>
    <submittedName>
        <fullName evidence="5">TolB amino-terminal domain-containing protein</fullName>
    </submittedName>
</protein>
<dbReference type="InterPro" id="IPR011990">
    <property type="entry name" value="TPR-like_helical_dom_sf"/>
</dbReference>
<dbReference type="InterPro" id="IPR016032">
    <property type="entry name" value="Sig_transdc_resp-reg_C-effctor"/>
</dbReference>
<dbReference type="SUPFAM" id="SSF46894">
    <property type="entry name" value="C-terminal effector domain of the bipartite response regulators"/>
    <property type="match status" value="1"/>
</dbReference>
<dbReference type="Gene3D" id="1.10.10.10">
    <property type="entry name" value="Winged helix-like DNA-binding domain superfamily/Winged helix DNA-binding domain"/>
    <property type="match status" value="1"/>
</dbReference>
<keyword evidence="1 2" id="KW-0238">DNA-binding</keyword>
<keyword evidence="3" id="KW-0472">Membrane</keyword>
<dbReference type="Proteomes" id="UP000186819">
    <property type="component" value="Unassembled WGS sequence"/>
</dbReference>
<gene>
    <name evidence="5" type="ORF">SAMN05421829_110116</name>
</gene>
<keyword evidence="3" id="KW-0812">Transmembrane</keyword>
<dbReference type="GO" id="GO:0000160">
    <property type="term" value="P:phosphorelay signal transduction system"/>
    <property type="evidence" value="ECO:0007669"/>
    <property type="project" value="InterPro"/>
</dbReference>
<dbReference type="SUPFAM" id="SSF48452">
    <property type="entry name" value="TPR-like"/>
    <property type="match status" value="1"/>
</dbReference>
<keyword evidence="3" id="KW-1133">Transmembrane helix</keyword>
<evidence type="ECO:0000313" key="6">
    <source>
        <dbReference type="Proteomes" id="UP000186819"/>
    </source>
</evidence>
<dbReference type="PROSITE" id="PS51755">
    <property type="entry name" value="OMPR_PHOB"/>
    <property type="match status" value="1"/>
</dbReference>
<dbReference type="EMBL" id="FTMD01000010">
    <property type="protein sequence ID" value="SIR14952.1"/>
    <property type="molecule type" value="Genomic_DNA"/>
</dbReference>
<dbReference type="SUPFAM" id="SSF52964">
    <property type="entry name" value="TolB, N-terminal domain"/>
    <property type="match status" value="1"/>
</dbReference>
<dbReference type="InterPro" id="IPR001867">
    <property type="entry name" value="OmpR/PhoB-type_DNA-bd"/>
</dbReference>
<accession>A0A1N6YK40</accession>
<dbReference type="Gene3D" id="1.25.40.10">
    <property type="entry name" value="Tetratricopeptide repeat domain"/>
    <property type="match status" value="2"/>
</dbReference>
<feature type="DNA-binding region" description="OmpR/PhoB-type" evidence="2">
    <location>
        <begin position="1"/>
        <end position="99"/>
    </location>
</feature>
<feature type="transmembrane region" description="Helical" evidence="3">
    <location>
        <begin position="129"/>
        <end position="148"/>
    </location>
</feature>
<name>A0A1N6YK40_9RHOO</name>
<organism evidence="5 6">
    <name type="scientific">Aromatoleum tolulyticum</name>
    <dbReference type="NCBI Taxonomy" id="34027"/>
    <lineage>
        <taxon>Bacteria</taxon>
        <taxon>Pseudomonadati</taxon>
        <taxon>Pseudomonadota</taxon>
        <taxon>Betaproteobacteria</taxon>
        <taxon>Rhodocyclales</taxon>
        <taxon>Rhodocyclaceae</taxon>
        <taxon>Aromatoleum</taxon>
    </lineage>
</organism>
<proteinExistence type="predicted"/>
<keyword evidence="6" id="KW-1185">Reference proteome</keyword>
<dbReference type="Pfam" id="PF00486">
    <property type="entry name" value="Trans_reg_C"/>
    <property type="match status" value="1"/>
</dbReference>
<evidence type="ECO:0000259" key="4">
    <source>
        <dbReference type="PROSITE" id="PS51755"/>
    </source>
</evidence>
<dbReference type="InterPro" id="IPR036388">
    <property type="entry name" value="WH-like_DNA-bd_sf"/>
</dbReference>
<evidence type="ECO:0000256" key="3">
    <source>
        <dbReference type="SAM" id="Phobius"/>
    </source>
</evidence>
<dbReference type="AlphaFoldDB" id="A0A1N6YK40"/>
<evidence type="ECO:0000256" key="1">
    <source>
        <dbReference type="ARBA" id="ARBA00023125"/>
    </source>
</evidence>
<reference evidence="6" key="1">
    <citation type="submission" date="2017-01" db="EMBL/GenBank/DDBJ databases">
        <authorList>
            <person name="Varghese N."/>
            <person name="Submissions S."/>
        </authorList>
    </citation>
    <scope>NUCLEOTIDE SEQUENCE [LARGE SCALE GENOMIC DNA]</scope>
    <source>
        <strain evidence="6">ATCC 51758</strain>
    </source>
</reference>
<evidence type="ECO:0000256" key="2">
    <source>
        <dbReference type="PROSITE-ProRule" id="PRU01091"/>
    </source>
</evidence>